<evidence type="ECO:0000256" key="5">
    <source>
        <dbReference type="ARBA" id="ARBA00023163"/>
    </source>
</evidence>
<evidence type="ECO:0000259" key="9">
    <source>
        <dbReference type="Pfam" id="PF04545"/>
    </source>
</evidence>
<dbReference type="CDD" id="cd06171">
    <property type="entry name" value="Sigma70_r4"/>
    <property type="match status" value="1"/>
</dbReference>
<feature type="region of interest" description="Disordered" evidence="7">
    <location>
        <begin position="92"/>
        <end position="112"/>
    </location>
</feature>
<keyword evidence="3 6" id="KW-0731">Sigma factor</keyword>
<dbReference type="PANTHER" id="PTHR43133">
    <property type="entry name" value="RNA POLYMERASE ECF-TYPE SIGMA FACTO"/>
    <property type="match status" value="1"/>
</dbReference>
<evidence type="ECO:0000256" key="1">
    <source>
        <dbReference type="ARBA" id="ARBA00010641"/>
    </source>
</evidence>
<dbReference type="PANTHER" id="PTHR43133:SF52">
    <property type="entry name" value="ECF RNA POLYMERASE SIGMA FACTOR SIGL"/>
    <property type="match status" value="1"/>
</dbReference>
<dbReference type="InterPro" id="IPR013325">
    <property type="entry name" value="RNA_pol_sigma_r2"/>
</dbReference>
<dbReference type="SUPFAM" id="SSF88659">
    <property type="entry name" value="Sigma3 and sigma4 domains of RNA polymerase sigma factors"/>
    <property type="match status" value="1"/>
</dbReference>
<dbReference type="InterPro" id="IPR013324">
    <property type="entry name" value="RNA_pol_sigma_r3/r4-like"/>
</dbReference>
<organism evidence="10 11">
    <name type="scientific">Planobispora siamensis</name>
    <dbReference type="NCBI Taxonomy" id="936338"/>
    <lineage>
        <taxon>Bacteria</taxon>
        <taxon>Bacillati</taxon>
        <taxon>Actinomycetota</taxon>
        <taxon>Actinomycetes</taxon>
        <taxon>Streptosporangiales</taxon>
        <taxon>Streptosporangiaceae</taxon>
        <taxon>Planobispora</taxon>
    </lineage>
</organism>
<dbReference type="EMBL" id="BOOJ01000074">
    <property type="protein sequence ID" value="GIH96944.1"/>
    <property type="molecule type" value="Genomic_DNA"/>
</dbReference>
<name>A0A8J3SPD5_9ACTN</name>
<dbReference type="InterPro" id="IPR014284">
    <property type="entry name" value="RNA_pol_sigma-70_dom"/>
</dbReference>
<dbReference type="InterPro" id="IPR039425">
    <property type="entry name" value="RNA_pol_sigma-70-like"/>
</dbReference>
<dbReference type="AlphaFoldDB" id="A0A8J3SPD5"/>
<dbReference type="NCBIfam" id="TIGR02937">
    <property type="entry name" value="sigma70-ECF"/>
    <property type="match status" value="1"/>
</dbReference>
<dbReference type="InterPro" id="IPR007627">
    <property type="entry name" value="RNA_pol_sigma70_r2"/>
</dbReference>
<evidence type="ECO:0000313" key="11">
    <source>
        <dbReference type="Proteomes" id="UP000619788"/>
    </source>
</evidence>
<dbReference type="InterPro" id="IPR036388">
    <property type="entry name" value="WH-like_DNA-bd_sf"/>
</dbReference>
<dbReference type="GO" id="GO:0003677">
    <property type="term" value="F:DNA binding"/>
    <property type="evidence" value="ECO:0007669"/>
    <property type="project" value="UniProtKB-KW"/>
</dbReference>
<dbReference type="Pfam" id="PF04542">
    <property type="entry name" value="Sigma70_r2"/>
    <property type="match status" value="1"/>
</dbReference>
<accession>A0A8J3SPD5</accession>
<dbReference type="Gene3D" id="1.10.1740.10">
    <property type="match status" value="1"/>
</dbReference>
<dbReference type="InterPro" id="IPR000838">
    <property type="entry name" value="RNA_pol_sigma70_ECF_CS"/>
</dbReference>
<feature type="domain" description="RNA polymerase sigma-70 region 4" evidence="9">
    <location>
        <begin position="125"/>
        <end position="173"/>
    </location>
</feature>
<evidence type="ECO:0000256" key="7">
    <source>
        <dbReference type="SAM" id="MobiDB-lite"/>
    </source>
</evidence>
<reference evidence="10 11" key="1">
    <citation type="submission" date="2021-01" db="EMBL/GenBank/DDBJ databases">
        <title>Whole genome shotgun sequence of Planobispora siamensis NBRC 107568.</title>
        <authorList>
            <person name="Komaki H."/>
            <person name="Tamura T."/>
        </authorList>
    </citation>
    <scope>NUCLEOTIDE SEQUENCE [LARGE SCALE GENOMIC DNA]</scope>
    <source>
        <strain evidence="10 11">NBRC 107568</strain>
    </source>
</reference>
<keyword evidence="11" id="KW-1185">Reference proteome</keyword>
<protein>
    <recommendedName>
        <fullName evidence="6">RNA polymerase sigma factor</fullName>
    </recommendedName>
</protein>
<evidence type="ECO:0000256" key="2">
    <source>
        <dbReference type="ARBA" id="ARBA00023015"/>
    </source>
</evidence>
<dbReference type="InterPro" id="IPR007630">
    <property type="entry name" value="RNA_pol_sigma70_r4"/>
</dbReference>
<dbReference type="GO" id="GO:0006352">
    <property type="term" value="P:DNA-templated transcription initiation"/>
    <property type="evidence" value="ECO:0007669"/>
    <property type="project" value="InterPro"/>
</dbReference>
<comment type="similarity">
    <text evidence="1 6">Belongs to the sigma-70 factor family. ECF subfamily.</text>
</comment>
<dbReference type="PROSITE" id="PS01063">
    <property type="entry name" value="SIGMA70_ECF"/>
    <property type="match status" value="1"/>
</dbReference>
<dbReference type="Gene3D" id="1.10.10.10">
    <property type="entry name" value="Winged helix-like DNA-binding domain superfamily/Winged helix DNA-binding domain"/>
    <property type="match status" value="1"/>
</dbReference>
<sequence length="183" mass="20670">MPCRIPESRLESVKTNNDQILAEELYQEFGAPLLRHALRSTGGDLQWAEDVVQETLLRAWRNAGNLRRERGLLWAWLLTVARRVIIDDRRRRGVRPQETEPPDADAVPSPDGADRALEAMIVSEALRQLSPEHREAIEQTYLRDRTIGEAAEILGVPPGTVKSRLYYGIRALRGILKEKGVAS</sequence>
<dbReference type="Proteomes" id="UP000619788">
    <property type="component" value="Unassembled WGS sequence"/>
</dbReference>
<gene>
    <name evidence="10" type="primary">rpoE_22</name>
    <name evidence="10" type="ORF">Psi01_75740</name>
</gene>
<evidence type="ECO:0000256" key="3">
    <source>
        <dbReference type="ARBA" id="ARBA00023082"/>
    </source>
</evidence>
<evidence type="ECO:0000313" key="10">
    <source>
        <dbReference type="EMBL" id="GIH96944.1"/>
    </source>
</evidence>
<evidence type="ECO:0000259" key="8">
    <source>
        <dbReference type="Pfam" id="PF04542"/>
    </source>
</evidence>
<evidence type="ECO:0000256" key="6">
    <source>
        <dbReference type="RuleBase" id="RU000716"/>
    </source>
</evidence>
<evidence type="ECO:0000256" key="4">
    <source>
        <dbReference type="ARBA" id="ARBA00023125"/>
    </source>
</evidence>
<keyword evidence="5 6" id="KW-0804">Transcription</keyword>
<keyword evidence="2 6" id="KW-0805">Transcription regulation</keyword>
<comment type="caution">
    <text evidence="10">The sequence shown here is derived from an EMBL/GenBank/DDBJ whole genome shotgun (WGS) entry which is preliminary data.</text>
</comment>
<dbReference type="Pfam" id="PF04545">
    <property type="entry name" value="Sigma70_r4"/>
    <property type="match status" value="1"/>
</dbReference>
<feature type="domain" description="RNA polymerase sigma-70 region 2" evidence="8">
    <location>
        <begin position="31"/>
        <end position="93"/>
    </location>
</feature>
<keyword evidence="4 6" id="KW-0238">DNA-binding</keyword>
<dbReference type="GO" id="GO:0016987">
    <property type="term" value="F:sigma factor activity"/>
    <property type="evidence" value="ECO:0007669"/>
    <property type="project" value="UniProtKB-KW"/>
</dbReference>
<dbReference type="SUPFAM" id="SSF88946">
    <property type="entry name" value="Sigma2 domain of RNA polymerase sigma factors"/>
    <property type="match status" value="1"/>
</dbReference>
<proteinExistence type="inferred from homology"/>